<organism evidence="6 7">
    <name type="scientific">Aeromonas schubertii</name>
    <dbReference type="NCBI Taxonomy" id="652"/>
    <lineage>
        <taxon>Bacteria</taxon>
        <taxon>Pseudomonadati</taxon>
        <taxon>Pseudomonadota</taxon>
        <taxon>Gammaproteobacteria</taxon>
        <taxon>Aeromonadales</taxon>
        <taxon>Aeromonadaceae</taxon>
        <taxon>Aeromonas</taxon>
    </lineage>
</organism>
<evidence type="ECO:0000313" key="7">
    <source>
        <dbReference type="Proteomes" id="UP000774958"/>
    </source>
</evidence>
<comment type="caution">
    <text evidence="6">The sequence shown here is derived from an EMBL/GenBank/DDBJ whole genome shotgun (WGS) entry which is preliminary data.</text>
</comment>
<dbReference type="EC" id="2.5.1.17" evidence="4"/>
<keyword evidence="3 4" id="KW-0067">ATP-binding</keyword>
<dbReference type="InterPro" id="IPR029499">
    <property type="entry name" value="PduO-typ"/>
</dbReference>
<name>A0ABS7VEH4_9GAMM</name>
<comment type="catalytic activity">
    <reaction evidence="4">
        <text>2 cob(II)yrinate a,c diamide + reduced [electron-transfer flavoprotein] + 2 ATP = 2 adenosylcob(III)yrinate a,c-diamide + 2 triphosphate + oxidized [electron-transfer flavoprotein] + 3 H(+)</text>
        <dbReference type="Rhea" id="RHEA:11528"/>
        <dbReference type="Rhea" id="RHEA-COMP:10685"/>
        <dbReference type="Rhea" id="RHEA-COMP:10686"/>
        <dbReference type="ChEBI" id="CHEBI:15378"/>
        <dbReference type="ChEBI" id="CHEBI:18036"/>
        <dbReference type="ChEBI" id="CHEBI:30616"/>
        <dbReference type="ChEBI" id="CHEBI:57692"/>
        <dbReference type="ChEBI" id="CHEBI:58307"/>
        <dbReference type="ChEBI" id="CHEBI:58503"/>
        <dbReference type="ChEBI" id="CHEBI:58537"/>
        <dbReference type="EC" id="2.5.1.17"/>
    </reaction>
</comment>
<dbReference type="InterPro" id="IPR016030">
    <property type="entry name" value="CblAdoTrfase-like"/>
</dbReference>
<dbReference type="SUPFAM" id="SSF89028">
    <property type="entry name" value="Cobalamin adenosyltransferase-like"/>
    <property type="match status" value="1"/>
</dbReference>
<evidence type="ECO:0000259" key="5">
    <source>
        <dbReference type="Pfam" id="PF01923"/>
    </source>
</evidence>
<evidence type="ECO:0000256" key="3">
    <source>
        <dbReference type="ARBA" id="ARBA00022840"/>
    </source>
</evidence>
<accession>A0ABS7VEH4</accession>
<dbReference type="Pfam" id="PF01923">
    <property type="entry name" value="Cob_adeno_trans"/>
    <property type="match status" value="1"/>
</dbReference>
<comment type="similarity">
    <text evidence="4">Belongs to the Cob(I)alamin adenosyltransferase family.</text>
</comment>
<dbReference type="NCBIfam" id="TIGR00636">
    <property type="entry name" value="PduO_Nterm"/>
    <property type="match status" value="1"/>
</dbReference>
<dbReference type="Proteomes" id="UP000774958">
    <property type="component" value="Unassembled WGS sequence"/>
</dbReference>
<reference evidence="6 7" key="1">
    <citation type="submission" date="2021-09" db="EMBL/GenBank/DDBJ databases">
        <title>Aeromonas schubertii isolated from Asian sea bass.</title>
        <authorList>
            <person name="Pinpimai K."/>
        </authorList>
    </citation>
    <scope>NUCLEOTIDE SEQUENCE [LARGE SCALE GENOMIC DNA]</scope>
    <source>
        <strain evidence="6 7">CHULA2021a</strain>
    </source>
</reference>
<evidence type="ECO:0000256" key="1">
    <source>
        <dbReference type="ARBA" id="ARBA00022679"/>
    </source>
</evidence>
<dbReference type="PANTHER" id="PTHR12213:SF0">
    <property type="entry name" value="CORRINOID ADENOSYLTRANSFERASE MMAB"/>
    <property type="match status" value="1"/>
</dbReference>
<evidence type="ECO:0000313" key="6">
    <source>
        <dbReference type="EMBL" id="MBZ6067456.1"/>
    </source>
</evidence>
<evidence type="ECO:0000256" key="4">
    <source>
        <dbReference type="RuleBase" id="RU366026"/>
    </source>
</evidence>
<dbReference type="PANTHER" id="PTHR12213">
    <property type="entry name" value="CORRINOID ADENOSYLTRANSFERASE"/>
    <property type="match status" value="1"/>
</dbReference>
<keyword evidence="7" id="KW-1185">Reference proteome</keyword>
<dbReference type="InterPro" id="IPR036451">
    <property type="entry name" value="CblAdoTrfase-like_sf"/>
</dbReference>
<comment type="catalytic activity">
    <reaction evidence="4">
        <text>2 cob(II)alamin + reduced [electron-transfer flavoprotein] + 2 ATP = 2 adenosylcob(III)alamin + 2 triphosphate + oxidized [electron-transfer flavoprotein] + 3 H(+)</text>
        <dbReference type="Rhea" id="RHEA:28671"/>
        <dbReference type="Rhea" id="RHEA-COMP:10685"/>
        <dbReference type="Rhea" id="RHEA-COMP:10686"/>
        <dbReference type="ChEBI" id="CHEBI:15378"/>
        <dbReference type="ChEBI" id="CHEBI:16304"/>
        <dbReference type="ChEBI" id="CHEBI:18036"/>
        <dbReference type="ChEBI" id="CHEBI:18408"/>
        <dbReference type="ChEBI" id="CHEBI:30616"/>
        <dbReference type="ChEBI" id="CHEBI:57692"/>
        <dbReference type="ChEBI" id="CHEBI:58307"/>
        <dbReference type="EC" id="2.5.1.17"/>
    </reaction>
</comment>
<feature type="domain" description="Cobalamin adenosyltransferase-like" evidence="5">
    <location>
        <begin position="3"/>
        <end position="169"/>
    </location>
</feature>
<keyword evidence="1 4" id="KW-0808">Transferase</keyword>
<protein>
    <recommendedName>
        <fullName evidence="4">Corrinoid adenosyltransferase</fullName>
        <ecNumber evidence="4">2.5.1.17</ecNumber>
    </recommendedName>
    <alternativeName>
        <fullName evidence="4">Cob(II)alamin adenosyltransferase</fullName>
    </alternativeName>
    <alternativeName>
        <fullName evidence="4">Cob(II)yrinic acid a,c-diamide adenosyltransferase</fullName>
    </alternativeName>
    <alternativeName>
        <fullName evidence="4">Cobinamide/cobalamin adenosyltransferase</fullName>
    </alternativeName>
</protein>
<gene>
    <name evidence="6" type="ORF">LA374_14735</name>
</gene>
<dbReference type="EMBL" id="JAIRBT010000021">
    <property type="protein sequence ID" value="MBZ6067456.1"/>
    <property type="molecule type" value="Genomic_DNA"/>
</dbReference>
<keyword evidence="4" id="KW-0169">Cobalamin biosynthesis</keyword>
<dbReference type="GO" id="GO:0008817">
    <property type="term" value="F:corrinoid adenosyltransferase activity"/>
    <property type="evidence" value="ECO:0007669"/>
    <property type="project" value="UniProtKB-EC"/>
</dbReference>
<dbReference type="RefSeq" id="WP_224163272.1">
    <property type="nucleotide sequence ID" value="NZ_JAIRBT010000021.1"/>
</dbReference>
<sequence length="187" mass="21590">MRIYTRQGDGGMTRLADGTVSAKTHMRVECYGLVDELNSHIGLLIALLPDEALHMQSTLQLLQHELFDLGAELALPGSAQNKDVWRVTHEWTFRLEQEMDRMSQDLSPLTQFILPGGSLVAAQAHVVRTLTRRCERQVVMLGEHERLNPALRPYLNRLSDWFFVLARWLIRCEGLREVIWQKESERK</sequence>
<proteinExistence type="inferred from homology"/>
<dbReference type="Gene3D" id="1.20.1200.10">
    <property type="entry name" value="Cobalamin adenosyltransferase-like"/>
    <property type="match status" value="1"/>
</dbReference>
<comment type="pathway">
    <text evidence="4">Cofactor biosynthesis; adenosylcobalamin biosynthesis; adenosylcobalamin from cob(II)yrinate a,c-diamide: step 2/7.</text>
</comment>
<keyword evidence="2 4" id="KW-0547">Nucleotide-binding</keyword>
<evidence type="ECO:0000256" key="2">
    <source>
        <dbReference type="ARBA" id="ARBA00022741"/>
    </source>
</evidence>